<dbReference type="Proteomes" id="UP001041814">
    <property type="component" value="Unassembled WGS sequence"/>
</dbReference>
<protein>
    <recommendedName>
        <fullName evidence="4">DUF4129 domain-containing protein</fullName>
    </recommendedName>
</protein>
<dbReference type="PANTHER" id="PTHR42736">
    <property type="entry name" value="PROTEIN-GLUTAMINE GAMMA-GLUTAMYLTRANSFERASE"/>
    <property type="match status" value="1"/>
</dbReference>
<organism evidence="2 3">
    <name type="scientific">Rubrivivax gelatinosus</name>
    <name type="common">Rhodocyclus gelatinosus</name>
    <name type="synonym">Rhodopseudomonas gelatinosa</name>
    <dbReference type="NCBI Taxonomy" id="28068"/>
    <lineage>
        <taxon>Bacteria</taxon>
        <taxon>Pseudomonadati</taxon>
        <taxon>Pseudomonadota</taxon>
        <taxon>Betaproteobacteria</taxon>
        <taxon>Burkholderiales</taxon>
        <taxon>Sphaerotilaceae</taxon>
        <taxon>Rubrivivax</taxon>
    </lineage>
</organism>
<evidence type="ECO:0008006" key="4">
    <source>
        <dbReference type="Google" id="ProtNLM"/>
    </source>
</evidence>
<proteinExistence type="predicted"/>
<evidence type="ECO:0000313" key="2">
    <source>
        <dbReference type="EMBL" id="MBK1715661.1"/>
    </source>
</evidence>
<sequence length="180" mass="18752">AAARPGLAASAAAPAAAEAAPSAWQRWLAALDSWVLHYDATRRRQLVEAGAQGGSGWLVLALRLGAALALVAAAAWGWRRWRDGRGSDPLLQAWAAFRARLAAAGVESRNSECPSALRARLAALPAPWAAPAAALVDEWLAARYAAAPPDAAAQLRLARRLAAFRPLVFEAGGTTSGSRC</sequence>
<name>A0ABS1E0P8_RUBGE</name>
<reference evidence="2" key="2">
    <citation type="journal article" date="2020" name="Microorganisms">
        <title>Osmotic Adaptation and Compatible Solute Biosynthesis of Phototrophic Bacteria as Revealed from Genome Analyses.</title>
        <authorList>
            <person name="Imhoff J.F."/>
            <person name="Rahn T."/>
            <person name="Kunzel S."/>
            <person name="Keller A."/>
            <person name="Neulinger S.C."/>
        </authorList>
    </citation>
    <scope>NUCLEOTIDE SEQUENCE</scope>
    <source>
        <strain evidence="2">IM 151</strain>
    </source>
</reference>
<dbReference type="PANTHER" id="PTHR42736:SF1">
    <property type="entry name" value="PROTEIN-GLUTAMINE GAMMA-GLUTAMYLTRANSFERASE"/>
    <property type="match status" value="1"/>
</dbReference>
<comment type="caution">
    <text evidence="2">The sequence shown here is derived from an EMBL/GenBank/DDBJ whole genome shotgun (WGS) entry which is preliminary data.</text>
</comment>
<dbReference type="EMBL" id="NRRU01000141">
    <property type="protein sequence ID" value="MBK1715661.1"/>
    <property type="molecule type" value="Genomic_DNA"/>
</dbReference>
<keyword evidence="1" id="KW-0812">Transmembrane</keyword>
<gene>
    <name evidence="2" type="ORF">CKO43_23205</name>
</gene>
<accession>A0ABS1E0P8</accession>
<feature type="non-terminal residue" evidence="2">
    <location>
        <position position="1"/>
    </location>
</feature>
<keyword evidence="3" id="KW-1185">Reference proteome</keyword>
<reference evidence="2" key="1">
    <citation type="submission" date="2017-08" db="EMBL/GenBank/DDBJ databases">
        <authorList>
            <person name="Imhoff J.F."/>
            <person name="Rahn T."/>
            <person name="Kuenzel S."/>
            <person name="Neulinger S.C."/>
        </authorList>
    </citation>
    <scope>NUCLEOTIDE SEQUENCE</scope>
    <source>
        <strain evidence="2">IM 151</strain>
    </source>
</reference>
<feature type="transmembrane region" description="Helical" evidence="1">
    <location>
        <begin position="57"/>
        <end position="78"/>
    </location>
</feature>
<keyword evidence="1" id="KW-0472">Membrane</keyword>
<keyword evidence="1" id="KW-1133">Transmembrane helix</keyword>
<evidence type="ECO:0000313" key="3">
    <source>
        <dbReference type="Proteomes" id="UP001041814"/>
    </source>
</evidence>
<dbReference type="RefSeq" id="WP_431191974.1">
    <property type="nucleotide sequence ID" value="NZ_NRRU01000141.1"/>
</dbReference>
<evidence type="ECO:0000256" key="1">
    <source>
        <dbReference type="SAM" id="Phobius"/>
    </source>
</evidence>
<dbReference type="InterPro" id="IPR052901">
    <property type="entry name" value="Bact_TGase-like"/>
</dbReference>